<accession>S9W0A2</accession>
<dbReference type="Gene3D" id="1.20.58.1910">
    <property type="match status" value="1"/>
</dbReference>
<dbReference type="Proteomes" id="UP000015354">
    <property type="component" value="Unassembled WGS sequence"/>
</dbReference>
<name>S9W0A2_9TRYP</name>
<gene>
    <name evidence="1" type="ORF">STCU_04590</name>
</gene>
<evidence type="ECO:0000313" key="1">
    <source>
        <dbReference type="EMBL" id="EPY29370.1"/>
    </source>
</evidence>
<sequence length="284" mass="32055">MNQIHYDLWNRCREFVTLACAGRDASHGVEHAEKVTKQAILLYLMGGGPHCTTRSPTEQRRNLLLCEIILIGMLHDVGDHKYADEVHADRIDQQHEREAQRLLALAGLDAPAVFDAETRAQLRSEGAAACKAHLSAAIDAISFSKENKKGMRWFAQALPEDWLEARDVVSDSDKLEAIGAEGLFRCYEYTCARYKKRYAEGDRAAGPAWATQRELEACLVKDVADHYEEKLSLLSTRFIVTTTAKYFAEPLDKAMAELLEEWKAHGPPPVTLYWREAVHFIKTP</sequence>
<proteinExistence type="predicted"/>
<dbReference type="GO" id="GO:0016787">
    <property type="term" value="F:hydrolase activity"/>
    <property type="evidence" value="ECO:0007669"/>
    <property type="project" value="UniProtKB-KW"/>
</dbReference>
<dbReference type="PANTHER" id="PTHR33594">
    <property type="entry name" value="SUPERFAMILY HYDROLASE, PUTATIVE (AFU_ORTHOLOGUE AFUA_1G03035)-RELATED"/>
    <property type="match status" value="1"/>
</dbReference>
<dbReference type="SUPFAM" id="SSF109604">
    <property type="entry name" value="HD-domain/PDEase-like"/>
    <property type="match status" value="1"/>
</dbReference>
<evidence type="ECO:0000313" key="2">
    <source>
        <dbReference type="Proteomes" id="UP000015354"/>
    </source>
</evidence>
<dbReference type="OrthoDB" id="16547at2759"/>
<dbReference type="Gene3D" id="1.10.472.50">
    <property type="entry name" value="HD-domain/PDEase-like"/>
    <property type="match status" value="1"/>
</dbReference>
<keyword evidence="2" id="KW-1185">Reference proteome</keyword>
<organism evidence="1 2">
    <name type="scientific">Strigomonas culicis</name>
    <dbReference type="NCBI Taxonomy" id="28005"/>
    <lineage>
        <taxon>Eukaryota</taxon>
        <taxon>Discoba</taxon>
        <taxon>Euglenozoa</taxon>
        <taxon>Kinetoplastea</taxon>
        <taxon>Metakinetoplastina</taxon>
        <taxon>Trypanosomatida</taxon>
        <taxon>Trypanosomatidae</taxon>
        <taxon>Strigomonadinae</taxon>
        <taxon>Strigomonas</taxon>
    </lineage>
</organism>
<dbReference type="PANTHER" id="PTHR33594:SF1">
    <property type="entry name" value="HD_PDEASE DOMAIN-CONTAINING PROTEIN"/>
    <property type="match status" value="1"/>
</dbReference>
<dbReference type="EMBL" id="ATMH01004590">
    <property type="protein sequence ID" value="EPY29370.1"/>
    <property type="molecule type" value="Genomic_DNA"/>
</dbReference>
<reference evidence="1 2" key="1">
    <citation type="journal article" date="2013" name="PLoS ONE">
        <title>Predicting the Proteins of Angomonas deanei, Strigomonas culicis and Their Respective Endosymbionts Reveals New Aspects of the Trypanosomatidae Family.</title>
        <authorList>
            <person name="Motta M.C."/>
            <person name="Martins A.C."/>
            <person name="de Souza S.S."/>
            <person name="Catta-Preta C.M."/>
            <person name="Silva R."/>
            <person name="Klein C.C."/>
            <person name="de Almeida L.G."/>
            <person name="de Lima Cunha O."/>
            <person name="Ciapina L.P."/>
            <person name="Brocchi M."/>
            <person name="Colabardini A.C."/>
            <person name="de Araujo Lima B."/>
            <person name="Machado C.R."/>
            <person name="de Almeida Soares C.M."/>
            <person name="Probst C.M."/>
            <person name="de Menezes C.B."/>
            <person name="Thompson C.E."/>
            <person name="Bartholomeu D.C."/>
            <person name="Gradia D.F."/>
            <person name="Pavoni D.P."/>
            <person name="Grisard E.C."/>
            <person name="Fantinatti-Garboggini F."/>
            <person name="Marchini F.K."/>
            <person name="Rodrigues-Luiz G.F."/>
            <person name="Wagner G."/>
            <person name="Goldman G.H."/>
            <person name="Fietto J.L."/>
            <person name="Elias M.C."/>
            <person name="Goldman M.H."/>
            <person name="Sagot M.F."/>
            <person name="Pereira M."/>
            <person name="Stoco P.H."/>
            <person name="de Mendonca-Neto R.P."/>
            <person name="Teixeira S.M."/>
            <person name="Maciel T.E."/>
            <person name="de Oliveira Mendes T.A."/>
            <person name="Urmenyi T.P."/>
            <person name="de Souza W."/>
            <person name="Schenkman S."/>
            <person name="de Vasconcelos A.T."/>
        </authorList>
    </citation>
    <scope>NUCLEOTIDE SEQUENCE [LARGE SCALE GENOMIC DNA]</scope>
</reference>
<protein>
    <submittedName>
        <fullName evidence="1">HD superfamily hydrolase</fullName>
    </submittedName>
</protein>
<dbReference type="AlphaFoldDB" id="S9W0A2"/>
<comment type="caution">
    <text evidence="1">The sequence shown here is derived from an EMBL/GenBank/DDBJ whole genome shotgun (WGS) entry which is preliminary data.</text>
</comment>
<keyword evidence="1" id="KW-0378">Hydrolase</keyword>